<dbReference type="AlphaFoldDB" id="A0A0B7A149"/>
<dbReference type="EMBL" id="HACG01026820">
    <property type="protein sequence ID" value="CEK73685.1"/>
    <property type="molecule type" value="Transcribed_RNA"/>
</dbReference>
<evidence type="ECO:0008006" key="3">
    <source>
        <dbReference type="Google" id="ProtNLM"/>
    </source>
</evidence>
<sequence length="84" mass="9272">MAVGIHVLFYAIRVHVHLAVLWSGLPVTVVKSENMFAAQLLSASNVIRLVTRNSTVGFTCAKMYVMLAPALHAQFSRRKSVFAQ</sequence>
<gene>
    <name evidence="2" type="primary">ORF87791</name>
</gene>
<evidence type="ECO:0000313" key="2">
    <source>
        <dbReference type="EMBL" id="CEK73685.1"/>
    </source>
</evidence>
<proteinExistence type="predicted"/>
<feature type="signal peptide" evidence="1">
    <location>
        <begin position="1"/>
        <end position="32"/>
    </location>
</feature>
<reference evidence="2" key="1">
    <citation type="submission" date="2014-12" db="EMBL/GenBank/DDBJ databases">
        <title>Insight into the proteome of Arion vulgaris.</title>
        <authorList>
            <person name="Aradska J."/>
            <person name="Bulat T."/>
            <person name="Smidak R."/>
            <person name="Sarate P."/>
            <person name="Gangsoo J."/>
            <person name="Sialana F."/>
            <person name="Bilban M."/>
            <person name="Lubec G."/>
        </authorList>
    </citation>
    <scope>NUCLEOTIDE SEQUENCE</scope>
    <source>
        <tissue evidence="2">Skin</tissue>
    </source>
</reference>
<evidence type="ECO:0000256" key="1">
    <source>
        <dbReference type="SAM" id="SignalP"/>
    </source>
</evidence>
<organism evidence="2">
    <name type="scientific">Arion vulgaris</name>
    <dbReference type="NCBI Taxonomy" id="1028688"/>
    <lineage>
        <taxon>Eukaryota</taxon>
        <taxon>Metazoa</taxon>
        <taxon>Spiralia</taxon>
        <taxon>Lophotrochozoa</taxon>
        <taxon>Mollusca</taxon>
        <taxon>Gastropoda</taxon>
        <taxon>Heterobranchia</taxon>
        <taxon>Euthyneura</taxon>
        <taxon>Panpulmonata</taxon>
        <taxon>Eupulmonata</taxon>
        <taxon>Stylommatophora</taxon>
        <taxon>Helicina</taxon>
        <taxon>Arionoidea</taxon>
        <taxon>Arionidae</taxon>
        <taxon>Arion</taxon>
    </lineage>
</organism>
<keyword evidence="1" id="KW-0732">Signal</keyword>
<protein>
    <recommendedName>
        <fullName evidence="3">Secreted protein</fullName>
    </recommendedName>
</protein>
<accession>A0A0B7A149</accession>
<name>A0A0B7A149_9EUPU</name>
<feature type="chain" id="PRO_5002111014" description="Secreted protein" evidence="1">
    <location>
        <begin position="33"/>
        <end position="84"/>
    </location>
</feature>